<dbReference type="KEGG" id="pspi:PS2015_84"/>
<dbReference type="InterPro" id="IPR018841">
    <property type="entry name" value="DUF2442"/>
</dbReference>
<dbReference type="Gene3D" id="3.30.2020.10">
    <property type="entry name" value="NE0471-like N-terminal domain"/>
    <property type="match status" value="1"/>
</dbReference>
<dbReference type="InterPro" id="IPR036782">
    <property type="entry name" value="NE0471-like_N"/>
</dbReference>
<accession>A0A0S2K8Y7</accession>
<evidence type="ECO:0008006" key="3">
    <source>
        <dbReference type="Google" id="ProtNLM"/>
    </source>
</evidence>
<dbReference type="Proteomes" id="UP000065641">
    <property type="component" value="Chromosome"/>
</dbReference>
<name>A0A0S2K8Y7_9GAMM</name>
<gene>
    <name evidence="1" type="ORF">PS2015_84</name>
</gene>
<dbReference type="AlphaFoldDB" id="A0A0S2K8Y7"/>
<dbReference type="EMBL" id="CP013189">
    <property type="protein sequence ID" value="ALO44781.1"/>
    <property type="molecule type" value="Genomic_DNA"/>
</dbReference>
<dbReference type="SUPFAM" id="SSF143880">
    <property type="entry name" value="NE0471 N-terminal domain-like"/>
    <property type="match status" value="1"/>
</dbReference>
<evidence type="ECO:0000313" key="1">
    <source>
        <dbReference type="EMBL" id="ALO44781.1"/>
    </source>
</evidence>
<dbReference type="STRING" id="1249552.PS2015_84"/>
<evidence type="ECO:0000313" key="2">
    <source>
        <dbReference type="Proteomes" id="UP000065641"/>
    </source>
</evidence>
<sequence>MHKITHVQTKPGSILKVTFSDGVCGELCIADRLYGPIFEPLKNPELFAQAKVDSFGIVCWPNGADLDSDVLYREISTGTDDAQSDNSWDEFFNQTPAFDDDFMSDRTK</sequence>
<protein>
    <recommendedName>
        <fullName evidence="3">DUF2442 domain-containing protein</fullName>
    </recommendedName>
</protein>
<dbReference type="RefSeq" id="WP_082627873.1">
    <property type="nucleotide sequence ID" value="NZ_CP013189.1"/>
</dbReference>
<proteinExistence type="predicted"/>
<reference evidence="1 2" key="1">
    <citation type="submission" date="2015-11" db="EMBL/GenBank/DDBJ databases">
        <authorList>
            <person name="Zhang Y."/>
            <person name="Guo Z."/>
        </authorList>
    </citation>
    <scope>NUCLEOTIDE SEQUENCE [LARGE SCALE GENOMIC DNA]</scope>
    <source>
        <strain evidence="1 2">KCTC 32221</strain>
    </source>
</reference>
<dbReference type="Pfam" id="PF10387">
    <property type="entry name" value="DUF2442"/>
    <property type="match status" value="1"/>
</dbReference>
<organism evidence="1 2">
    <name type="scientific">Pseudohongiella spirulinae</name>
    <dbReference type="NCBI Taxonomy" id="1249552"/>
    <lineage>
        <taxon>Bacteria</taxon>
        <taxon>Pseudomonadati</taxon>
        <taxon>Pseudomonadota</taxon>
        <taxon>Gammaproteobacteria</taxon>
        <taxon>Pseudomonadales</taxon>
        <taxon>Pseudohongiellaceae</taxon>
        <taxon>Pseudohongiella</taxon>
    </lineage>
</organism>
<keyword evidence="2" id="KW-1185">Reference proteome</keyword>
<dbReference type="OrthoDB" id="9803723at2"/>